<dbReference type="Pfam" id="PF02595">
    <property type="entry name" value="Gly_kinase"/>
    <property type="match status" value="1"/>
</dbReference>
<keyword evidence="6" id="KW-1185">Reference proteome</keyword>
<dbReference type="RefSeq" id="WP_106131985.1">
    <property type="nucleotide sequence ID" value="NZ_PVTR01000001.1"/>
</dbReference>
<dbReference type="PANTHER" id="PTHR21599:SF0">
    <property type="entry name" value="GLYCERATE KINASE"/>
    <property type="match status" value="1"/>
</dbReference>
<gene>
    <name evidence="5" type="ORF">CLW00_101434</name>
</gene>
<proteinExistence type="inferred from homology"/>
<dbReference type="GO" id="GO:0008887">
    <property type="term" value="F:glycerate kinase activity"/>
    <property type="evidence" value="ECO:0007669"/>
    <property type="project" value="UniProtKB-UniRule"/>
</dbReference>
<dbReference type="PANTHER" id="PTHR21599">
    <property type="entry name" value="GLYCERATE KINASE"/>
    <property type="match status" value="1"/>
</dbReference>
<evidence type="ECO:0000256" key="4">
    <source>
        <dbReference type="PIRNR" id="PIRNR006078"/>
    </source>
</evidence>
<evidence type="ECO:0000256" key="1">
    <source>
        <dbReference type="ARBA" id="ARBA00006284"/>
    </source>
</evidence>
<dbReference type="GO" id="GO:0031388">
    <property type="term" value="P:organic acid phosphorylation"/>
    <property type="evidence" value="ECO:0007669"/>
    <property type="project" value="UniProtKB-UniRule"/>
</dbReference>
<dbReference type="InterPro" id="IPR036129">
    <property type="entry name" value="Glycerate_kinase_sf"/>
</dbReference>
<dbReference type="AlphaFoldDB" id="A0A2T0WVP9"/>
<dbReference type="SUPFAM" id="SSF110738">
    <property type="entry name" value="Glycerate kinase I"/>
    <property type="match status" value="1"/>
</dbReference>
<evidence type="ECO:0000256" key="2">
    <source>
        <dbReference type="ARBA" id="ARBA00022679"/>
    </source>
</evidence>
<evidence type="ECO:0000313" key="6">
    <source>
        <dbReference type="Proteomes" id="UP000238157"/>
    </source>
</evidence>
<organism evidence="5 6">
    <name type="scientific">Mongoliibacter ruber</name>
    <dbReference type="NCBI Taxonomy" id="1750599"/>
    <lineage>
        <taxon>Bacteria</taxon>
        <taxon>Pseudomonadati</taxon>
        <taxon>Bacteroidota</taxon>
        <taxon>Cytophagia</taxon>
        <taxon>Cytophagales</taxon>
        <taxon>Cyclobacteriaceae</taxon>
        <taxon>Mongoliibacter</taxon>
    </lineage>
</organism>
<dbReference type="OrthoDB" id="9774290at2"/>
<comment type="caution">
    <text evidence="5">The sequence shown here is derived from an EMBL/GenBank/DDBJ whole genome shotgun (WGS) entry which is preliminary data.</text>
</comment>
<protein>
    <submittedName>
        <fullName evidence="5">Glycerate kinase</fullName>
    </submittedName>
</protein>
<dbReference type="Gene3D" id="3.40.50.10350">
    <property type="entry name" value="Glycerate kinase, domain 1"/>
    <property type="match status" value="1"/>
</dbReference>
<sequence>MNILIAPNAFKGTIEAEDAAALIAKTLIEKYPVANLSLCPIADGGDGTCYLLGKAMGLNQVNRFCLDALGRPVRGYFFLNKNKETAFLDVSTVSGIKHLKTYEKQPWISTTFGTGELIASAIEMGAKHIVLGLGGSATVDLGFGILGALGYVFLDKNGRQIPFYSDTFLKEVAHIQKPILKFDVKFTCLCDVDNTFFGDKGAVRVFGPQKGIEQSELEAFETATQKLINLFSDKTGRKIEDSLGFGAAGGIAYGLSFFFPVEIEMGANWFFGQVGMEEKVKWADYILTGEGKFDNQSKGGKGSFELLQMAKKYNKKCILISSGDEALNAGFDDVLILPDLNFQQKDFVNTAKNNLIQLVKSLKL</sequence>
<comment type="similarity">
    <text evidence="1 4">Belongs to the glycerate kinase type-1 family.</text>
</comment>
<dbReference type="NCBIfam" id="TIGR00045">
    <property type="entry name" value="glycerate kinase"/>
    <property type="match status" value="1"/>
</dbReference>
<name>A0A2T0WVP9_9BACT</name>
<dbReference type="EMBL" id="PVTR01000001">
    <property type="protein sequence ID" value="PRY90768.1"/>
    <property type="molecule type" value="Genomic_DNA"/>
</dbReference>
<dbReference type="PIRSF" id="PIRSF006078">
    <property type="entry name" value="GlxK"/>
    <property type="match status" value="1"/>
</dbReference>
<dbReference type="InterPro" id="IPR018193">
    <property type="entry name" value="Glyc_kinase_flavodox-like_fold"/>
</dbReference>
<evidence type="ECO:0000256" key="3">
    <source>
        <dbReference type="ARBA" id="ARBA00022777"/>
    </source>
</evidence>
<accession>A0A2T0WVP9</accession>
<evidence type="ECO:0000313" key="5">
    <source>
        <dbReference type="EMBL" id="PRY90768.1"/>
    </source>
</evidence>
<reference evidence="5 6" key="1">
    <citation type="submission" date="2018-03" db="EMBL/GenBank/DDBJ databases">
        <title>Genomic Encyclopedia of Archaeal and Bacterial Type Strains, Phase II (KMG-II): from individual species to whole genera.</title>
        <authorList>
            <person name="Goeker M."/>
        </authorList>
    </citation>
    <scope>NUCLEOTIDE SEQUENCE [LARGE SCALE GENOMIC DNA]</scope>
    <source>
        <strain evidence="5 6">DSM 27929</strain>
    </source>
</reference>
<dbReference type="Proteomes" id="UP000238157">
    <property type="component" value="Unassembled WGS sequence"/>
</dbReference>
<dbReference type="InterPro" id="IPR004381">
    <property type="entry name" value="Glycerate_kinase"/>
</dbReference>
<dbReference type="Gene3D" id="3.90.1510.10">
    <property type="entry name" value="Glycerate kinase, domain 2"/>
    <property type="match status" value="1"/>
</dbReference>
<keyword evidence="2 4" id="KW-0808">Transferase</keyword>
<keyword evidence="3 4" id="KW-0418">Kinase</keyword>
<dbReference type="InterPro" id="IPR018197">
    <property type="entry name" value="Glycerate_kinase_RE-like"/>
</dbReference>